<dbReference type="GO" id="GO:0005886">
    <property type="term" value="C:plasma membrane"/>
    <property type="evidence" value="ECO:0007669"/>
    <property type="project" value="UniProtKB-SubCell"/>
</dbReference>
<protein>
    <submittedName>
        <fullName evidence="12">Generative cell specific-1</fullName>
    </submittedName>
</protein>
<evidence type="ECO:0000313" key="13">
    <source>
        <dbReference type="Proteomes" id="UP000485058"/>
    </source>
</evidence>
<name>A0A6A0A4C3_HAELA</name>
<dbReference type="EMBL" id="BLLF01003522">
    <property type="protein sequence ID" value="GFH27554.1"/>
    <property type="molecule type" value="Genomic_DNA"/>
</dbReference>
<dbReference type="PANTHER" id="PTHR31764:SF0">
    <property type="entry name" value="GENERATIVE CELL SPECIFIC-1_HAP2 DOMAIN-CONTAINING PROTEIN"/>
    <property type="match status" value="1"/>
</dbReference>
<evidence type="ECO:0000256" key="2">
    <source>
        <dbReference type="ARBA" id="ARBA00010929"/>
    </source>
</evidence>
<dbReference type="Proteomes" id="UP000485058">
    <property type="component" value="Unassembled WGS sequence"/>
</dbReference>
<evidence type="ECO:0000256" key="1">
    <source>
        <dbReference type="ARBA" id="ARBA00004251"/>
    </source>
</evidence>
<evidence type="ECO:0000256" key="6">
    <source>
        <dbReference type="ARBA" id="ARBA00022989"/>
    </source>
</evidence>
<gene>
    <name evidence="12" type="ORF">HaLaN_25895</name>
</gene>
<accession>A0A6A0A4C3</accession>
<sequence>MVASYPMQYLASFNFKPVEVVVRPSSRQCNAGDYESSPTCGWYYVDGQQIPSSQGFTCQCSTSQIFDATLGGSNERTRANLDCDFWSNPLDILTGRTPCSAHCLDFDPLWYSVLTLSPSVPLALSSSRLVSAKLLGDLATYTQLPAISNMVLLVPRPSGWSPDQILAGDRSQWLLLESSQFSMDGSQCDKVGTSFSAFRYQVDGCARAPQTCLGGQIKDLMAADALRISRGRVPLNLLTRYTYGANSTFRSFNGGPLSFALPVTSQSTSLLLLSVSADAVRLVTNSAPGAITGTLMCTFNSVGNCSHAVRSVEARSVALAGGASLSLAPPLDIYVEDQAADPQRHCWLYLYNSQVGAQQHLQHLQHLVGWQAKQTH</sequence>
<dbReference type="GO" id="GO:0008289">
    <property type="term" value="F:lipid binding"/>
    <property type="evidence" value="ECO:0007669"/>
    <property type="project" value="UniProtKB-KW"/>
</dbReference>
<keyword evidence="6" id="KW-1133">Transmembrane helix</keyword>
<evidence type="ECO:0000256" key="5">
    <source>
        <dbReference type="ARBA" id="ARBA00022729"/>
    </source>
</evidence>
<dbReference type="InterPro" id="IPR018928">
    <property type="entry name" value="HAP2/GCS1_dom"/>
</dbReference>
<evidence type="ECO:0000256" key="9">
    <source>
        <dbReference type="ARBA" id="ARBA00023157"/>
    </source>
</evidence>
<dbReference type="GO" id="GO:0007338">
    <property type="term" value="P:single fertilization"/>
    <property type="evidence" value="ECO:0007669"/>
    <property type="project" value="UniProtKB-KW"/>
</dbReference>
<dbReference type="AlphaFoldDB" id="A0A6A0A4C3"/>
<evidence type="ECO:0000256" key="4">
    <source>
        <dbReference type="ARBA" id="ARBA00022692"/>
    </source>
</evidence>
<comment type="subcellular location">
    <subcellularLocation>
        <location evidence="1">Cell membrane</location>
        <topology evidence="1">Single-pass type I membrane protein</topology>
    </subcellularLocation>
</comment>
<evidence type="ECO:0000313" key="12">
    <source>
        <dbReference type="EMBL" id="GFH27554.1"/>
    </source>
</evidence>
<dbReference type="Pfam" id="PF10699">
    <property type="entry name" value="HAP2-GCS1"/>
    <property type="match status" value="1"/>
</dbReference>
<keyword evidence="9" id="KW-1015">Disulfide bond</keyword>
<keyword evidence="10" id="KW-0278">Fertilization</keyword>
<keyword evidence="5" id="KW-0732">Signal</keyword>
<evidence type="ECO:0000259" key="11">
    <source>
        <dbReference type="Pfam" id="PF10699"/>
    </source>
</evidence>
<proteinExistence type="inferred from homology"/>
<comment type="caution">
    <text evidence="12">The sequence shown here is derived from an EMBL/GenBank/DDBJ whole genome shotgun (WGS) entry which is preliminary data.</text>
</comment>
<keyword evidence="4" id="KW-0812">Transmembrane</keyword>
<keyword evidence="13" id="KW-1185">Reference proteome</keyword>
<organism evidence="12 13">
    <name type="scientific">Haematococcus lacustris</name>
    <name type="common">Green alga</name>
    <name type="synonym">Haematococcus pluvialis</name>
    <dbReference type="NCBI Taxonomy" id="44745"/>
    <lineage>
        <taxon>Eukaryota</taxon>
        <taxon>Viridiplantae</taxon>
        <taxon>Chlorophyta</taxon>
        <taxon>core chlorophytes</taxon>
        <taxon>Chlorophyceae</taxon>
        <taxon>CS clade</taxon>
        <taxon>Chlamydomonadales</taxon>
        <taxon>Haematococcaceae</taxon>
        <taxon>Haematococcus</taxon>
    </lineage>
</organism>
<comment type="similarity">
    <text evidence="2">Belongs to the HAP2/GCS1 family.</text>
</comment>
<evidence type="ECO:0000256" key="8">
    <source>
        <dbReference type="ARBA" id="ARBA00023136"/>
    </source>
</evidence>
<reference evidence="12 13" key="1">
    <citation type="submission" date="2020-02" db="EMBL/GenBank/DDBJ databases">
        <title>Draft genome sequence of Haematococcus lacustris strain NIES-144.</title>
        <authorList>
            <person name="Morimoto D."/>
            <person name="Nakagawa S."/>
            <person name="Yoshida T."/>
            <person name="Sawayama S."/>
        </authorList>
    </citation>
    <scope>NUCLEOTIDE SEQUENCE [LARGE SCALE GENOMIC DNA]</scope>
    <source>
        <strain evidence="12 13">NIES-144</strain>
    </source>
</reference>
<dbReference type="InterPro" id="IPR040326">
    <property type="entry name" value="HAP2/GCS1"/>
</dbReference>
<evidence type="ECO:0000256" key="10">
    <source>
        <dbReference type="ARBA" id="ARBA00023279"/>
    </source>
</evidence>
<keyword evidence="3" id="KW-1003">Cell membrane</keyword>
<dbReference type="PANTHER" id="PTHR31764">
    <property type="entry name" value="PROTEIN HAPLESS 2"/>
    <property type="match status" value="1"/>
</dbReference>
<keyword evidence="8" id="KW-0472">Membrane</keyword>
<feature type="domain" description="Generative cell specific-1/HAP2" evidence="11">
    <location>
        <begin position="113"/>
        <end position="302"/>
    </location>
</feature>
<keyword evidence="7" id="KW-0446">Lipid-binding</keyword>
<evidence type="ECO:0000256" key="7">
    <source>
        <dbReference type="ARBA" id="ARBA00023121"/>
    </source>
</evidence>
<evidence type="ECO:0000256" key="3">
    <source>
        <dbReference type="ARBA" id="ARBA00022475"/>
    </source>
</evidence>